<dbReference type="Gene3D" id="2.40.50.100">
    <property type="match status" value="1"/>
</dbReference>
<dbReference type="GO" id="GO:0030313">
    <property type="term" value="C:cell envelope"/>
    <property type="evidence" value="ECO:0007669"/>
    <property type="project" value="UniProtKB-SubCell"/>
</dbReference>
<accession>A0A1H3WE76</accession>
<name>A0A1H3WE76_9BURK</name>
<feature type="transmembrane region" description="Helical" evidence="3">
    <location>
        <begin position="20"/>
        <end position="39"/>
    </location>
</feature>
<dbReference type="PANTHER" id="PTHR32347:SF29">
    <property type="entry name" value="UPF0194 MEMBRANE PROTEIN YBHG"/>
    <property type="match status" value="1"/>
</dbReference>
<dbReference type="STRING" id="592050.SAMN05421875_102225"/>
<keyword evidence="3" id="KW-0472">Membrane</keyword>
<organism evidence="5 6">
    <name type="scientific">Acidovorax soli</name>
    <dbReference type="NCBI Taxonomy" id="592050"/>
    <lineage>
        <taxon>Bacteria</taxon>
        <taxon>Pseudomonadati</taxon>
        <taxon>Pseudomonadota</taxon>
        <taxon>Betaproteobacteria</taxon>
        <taxon>Burkholderiales</taxon>
        <taxon>Comamonadaceae</taxon>
        <taxon>Acidovorax</taxon>
    </lineage>
</organism>
<evidence type="ECO:0000256" key="1">
    <source>
        <dbReference type="ARBA" id="ARBA00004196"/>
    </source>
</evidence>
<dbReference type="Gene3D" id="1.10.287.470">
    <property type="entry name" value="Helix hairpin bin"/>
    <property type="match status" value="1"/>
</dbReference>
<evidence type="ECO:0000259" key="4">
    <source>
        <dbReference type="Pfam" id="PF25989"/>
    </source>
</evidence>
<dbReference type="Gene3D" id="2.40.420.20">
    <property type="match status" value="1"/>
</dbReference>
<dbReference type="InterPro" id="IPR050465">
    <property type="entry name" value="UPF0194_transport"/>
</dbReference>
<sequence length="428" mass="45177">MTQATNNAGKGKTAMQKKTVIWGGGTLVVLGALLAWAFAPRPLPVETAAVVQGRFEAGVDEDAKTRLRDRYSISAPLAGRLARIVLREGDAVRAGDVVARMTPGLPALLDERSLREQQARVTAAQAGVQRAAVRIERSRVALEQARHDLRRSEQLAQQGFVAPARLDTERLAVQAAEKDADAAVQDQQVARADLAQARAALDVVQRPGGTQVGKAFEVLTPVAGRVLRVAQASEGVVALGAVLIEVGDTAQLEVVAPLLSTDALQVHPGSPVRIERWGGPGVLQGRVRSVEPVAFTKVSALGVEEQRVNVLIDLTSPPAQWAALGDGYRVVARVLTREAQDATLVPVSALFPLPASADAAAPPIADSTEFRMAVFVVDGGRARRVPVVLEARGSTHAWVKEGLQAGAQLVVYPPAALADGARVKVRTP</sequence>
<protein>
    <submittedName>
        <fullName evidence="5">HlyD family secretion protein</fullName>
    </submittedName>
</protein>
<dbReference type="PANTHER" id="PTHR32347">
    <property type="entry name" value="EFFLUX SYSTEM COMPONENT YKNX-RELATED"/>
    <property type="match status" value="1"/>
</dbReference>
<evidence type="ECO:0000313" key="5">
    <source>
        <dbReference type="EMBL" id="SDZ85439.1"/>
    </source>
</evidence>
<dbReference type="Proteomes" id="UP000199002">
    <property type="component" value="Unassembled WGS sequence"/>
</dbReference>
<dbReference type="AlphaFoldDB" id="A0A1H3WE76"/>
<keyword evidence="6" id="KW-1185">Reference proteome</keyword>
<dbReference type="EMBL" id="FNQJ01000002">
    <property type="protein sequence ID" value="SDZ85439.1"/>
    <property type="molecule type" value="Genomic_DNA"/>
</dbReference>
<keyword evidence="3" id="KW-0812">Transmembrane</keyword>
<evidence type="ECO:0000313" key="6">
    <source>
        <dbReference type="Proteomes" id="UP000199002"/>
    </source>
</evidence>
<proteinExistence type="predicted"/>
<evidence type="ECO:0000256" key="2">
    <source>
        <dbReference type="ARBA" id="ARBA00023054"/>
    </source>
</evidence>
<comment type="subcellular location">
    <subcellularLocation>
        <location evidence="1">Cell envelope</location>
    </subcellularLocation>
</comment>
<keyword evidence="3" id="KW-1133">Transmembrane helix</keyword>
<dbReference type="Pfam" id="PF25989">
    <property type="entry name" value="YknX_C"/>
    <property type="match status" value="1"/>
</dbReference>
<dbReference type="Gene3D" id="2.40.30.170">
    <property type="match status" value="1"/>
</dbReference>
<feature type="domain" description="YknX-like C-terminal permuted SH3-like" evidence="4">
    <location>
        <begin position="373"/>
        <end position="425"/>
    </location>
</feature>
<gene>
    <name evidence="5" type="ORF">SAMN05421875_102225</name>
</gene>
<dbReference type="InterPro" id="IPR058637">
    <property type="entry name" value="YknX-like_C"/>
</dbReference>
<keyword evidence="2" id="KW-0175">Coiled coil</keyword>
<reference evidence="6" key="1">
    <citation type="submission" date="2016-10" db="EMBL/GenBank/DDBJ databases">
        <authorList>
            <person name="Varghese N."/>
            <person name="Submissions S."/>
        </authorList>
    </citation>
    <scope>NUCLEOTIDE SEQUENCE [LARGE SCALE GENOMIC DNA]</scope>
    <source>
        <strain evidence="6">DSM 25157</strain>
    </source>
</reference>
<evidence type="ECO:0000256" key="3">
    <source>
        <dbReference type="SAM" id="Phobius"/>
    </source>
</evidence>